<accession>A0A9Q3P9P7</accession>
<dbReference type="AlphaFoldDB" id="A0A9Q3P9P7"/>
<evidence type="ECO:0000256" key="1">
    <source>
        <dbReference type="SAM" id="MobiDB-lite"/>
    </source>
</evidence>
<feature type="region of interest" description="Disordered" evidence="1">
    <location>
        <begin position="1"/>
        <end position="34"/>
    </location>
</feature>
<dbReference type="Proteomes" id="UP000765509">
    <property type="component" value="Unassembled WGS sequence"/>
</dbReference>
<organism evidence="2 3">
    <name type="scientific">Austropuccinia psidii MF-1</name>
    <dbReference type="NCBI Taxonomy" id="1389203"/>
    <lineage>
        <taxon>Eukaryota</taxon>
        <taxon>Fungi</taxon>
        <taxon>Dikarya</taxon>
        <taxon>Basidiomycota</taxon>
        <taxon>Pucciniomycotina</taxon>
        <taxon>Pucciniomycetes</taxon>
        <taxon>Pucciniales</taxon>
        <taxon>Sphaerophragmiaceae</taxon>
        <taxon>Austropuccinia</taxon>
    </lineage>
</organism>
<feature type="region of interest" description="Disordered" evidence="1">
    <location>
        <begin position="47"/>
        <end position="71"/>
    </location>
</feature>
<keyword evidence="3" id="KW-1185">Reference proteome</keyword>
<dbReference type="EMBL" id="AVOT02059146">
    <property type="protein sequence ID" value="MBW0552862.1"/>
    <property type="molecule type" value="Genomic_DNA"/>
</dbReference>
<sequence>MDGRPWDTFGHFWPSSNEAKRGQGGSPGVPNDRWVQNHKWASLSLFRPKDHKPPEWPGPPRTPAMASDSHQRVPATFHEGYQLKIRDNLGPDQ</sequence>
<evidence type="ECO:0000313" key="3">
    <source>
        <dbReference type="Proteomes" id="UP000765509"/>
    </source>
</evidence>
<reference evidence="2" key="1">
    <citation type="submission" date="2021-03" db="EMBL/GenBank/DDBJ databases">
        <title>Draft genome sequence of rust myrtle Austropuccinia psidii MF-1, a brazilian biotype.</title>
        <authorList>
            <person name="Quecine M.C."/>
            <person name="Pachon D.M.R."/>
            <person name="Bonatelli M.L."/>
            <person name="Correr F.H."/>
            <person name="Franceschini L.M."/>
            <person name="Leite T.F."/>
            <person name="Margarido G.R.A."/>
            <person name="Almeida C.A."/>
            <person name="Ferrarezi J.A."/>
            <person name="Labate C.A."/>
        </authorList>
    </citation>
    <scope>NUCLEOTIDE SEQUENCE</scope>
    <source>
        <strain evidence="2">MF-1</strain>
    </source>
</reference>
<gene>
    <name evidence="2" type="ORF">O181_092577</name>
</gene>
<proteinExistence type="predicted"/>
<name>A0A9Q3P9P7_9BASI</name>
<comment type="caution">
    <text evidence="2">The sequence shown here is derived from an EMBL/GenBank/DDBJ whole genome shotgun (WGS) entry which is preliminary data.</text>
</comment>
<evidence type="ECO:0000313" key="2">
    <source>
        <dbReference type="EMBL" id="MBW0552862.1"/>
    </source>
</evidence>
<protein>
    <submittedName>
        <fullName evidence="2">Uncharacterized protein</fullName>
    </submittedName>
</protein>